<dbReference type="Pfam" id="PF19643">
    <property type="entry name" value="DUF6146"/>
    <property type="match status" value="1"/>
</dbReference>
<keyword evidence="2" id="KW-0732">Signal</keyword>
<feature type="chain" id="PRO_5019855142" evidence="2">
    <location>
        <begin position="20"/>
        <end position="140"/>
    </location>
</feature>
<comment type="caution">
    <text evidence="3">The sequence shown here is derived from an EMBL/GenBank/DDBJ whole genome shotgun (WGS) entry which is preliminary data.</text>
</comment>
<reference evidence="3 4" key="1">
    <citation type="submission" date="2018-10" db="EMBL/GenBank/DDBJ databases">
        <title>Genomic Encyclopedia of Archaeal and Bacterial Type Strains, Phase II (KMG-II): from individual species to whole genera.</title>
        <authorList>
            <person name="Goeker M."/>
        </authorList>
    </citation>
    <scope>NUCLEOTIDE SEQUENCE [LARGE SCALE GENOMIC DNA]</scope>
    <source>
        <strain evidence="3 4">DSM 14219</strain>
    </source>
</reference>
<gene>
    <name evidence="3" type="ORF">BCF58_2747</name>
</gene>
<dbReference type="PROSITE" id="PS51257">
    <property type="entry name" value="PROKAR_LIPOPROTEIN"/>
    <property type="match status" value="1"/>
</dbReference>
<dbReference type="AlphaFoldDB" id="A0A495S8W8"/>
<evidence type="ECO:0000313" key="4">
    <source>
        <dbReference type="Proteomes" id="UP000272428"/>
    </source>
</evidence>
<keyword evidence="4" id="KW-1185">Reference proteome</keyword>
<evidence type="ECO:0000256" key="1">
    <source>
        <dbReference type="SAM" id="MobiDB-lite"/>
    </source>
</evidence>
<dbReference type="RefSeq" id="WP_121462336.1">
    <property type="nucleotide sequence ID" value="NZ_RBXB01000003.1"/>
</dbReference>
<dbReference type="OrthoDB" id="1119488at2"/>
<organism evidence="3 4">
    <name type="scientific">Chryseobacterium defluvii</name>
    <dbReference type="NCBI Taxonomy" id="160396"/>
    <lineage>
        <taxon>Bacteria</taxon>
        <taxon>Pseudomonadati</taxon>
        <taxon>Bacteroidota</taxon>
        <taxon>Flavobacteriia</taxon>
        <taxon>Flavobacteriales</taxon>
        <taxon>Weeksellaceae</taxon>
        <taxon>Chryseobacterium group</taxon>
        <taxon>Chryseobacterium</taxon>
    </lineage>
</organism>
<proteinExistence type="predicted"/>
<sequence length="140" mass="16511">MKNLIVILSLVFISFSCQPQTNPKSEQEKSEIKPSKNEDGEWDITVLDSQYDYFLNAIAKPMNQYSESYLKSKNALLVSEWNSYYFSGRYRNIVESSIDYNPKENYGLKFEYKLYQVFVYVNWKYKLRLNGLSGSDAFVR</sequence>
<evidence type="ECO:0000313" key="3">
    <source>
        <dbReference type="EMBL" id="RKS96323.1"/>
    </source>
</evidence>
<feature type="signal peptide" evidence="2">
    <location>
        <begin position="1"/>
        <end position="19"/>
    </location>
</feature>
<name>A0A495S8W8_9FLAO</name>
<feature type="compositionally biased region" description="Basic and acidic residues" evidence="1">
    <location>
        <begin position="25"/>
        <end position="38"/>
    </location>
</feature>
<evidence type="ECO:0000256" key="2">
    <source>
        <dbReference type="SAM" id="SignalP"/>
    </source>
</evidence>
<dbReference type="InterPro" id="IPR046144">
    <property type="entry name" value="DUF6146"/>
</dbReference>
<dbReference type="EMBL" id="RBXB01000003">
    <property type="protein sequence ID" value="RKS96323.1"/>
    <property type="molecule type" value="Genomic_DNA"/>
</dbReference>
<protein>
    <submittedName>
        <fullName evidence="3">Uncharacterized protein</fullName>
    </submittedName>
</protein>
<accession>A0A495S8W8</accession>
<feature type="region of interest" description="Disordered" evidence="1">
    <location>
        <begin position="19"/>
        <end position="38"/>
    </location>
</feature>
<dbReference type="Proteomes" id="UP000272428">
    <property type="component" value="Unassembled WGS sequence"/>
</dbReference>